<feature type="region of interest" description="Disordered" evidence="1">
    <location>
        <begin position="204"/>
        <end position="227"/>
    </location>
</feature>
<proteinExistence type="predicted"/>
<evidence type="ECO:0000259" key="2">
    <source>
        <dbReference type="PROSITE" id="PS50234"/>
    </source>
</evidence>
<reference evidence="3" key="1">
    <citation type="submission" date="2021-11" db="EMBL/GenBank/DDBJ databases">
        <title>The complete genome of Massilia sp sp. G4R7.</title>
        <authorList>
            <person name="Liu L."/>
            <person name="Yue J."/>
            <person name="Yuan J."/>
            <person name="Yang F."/>
            <person name="Li L."/>
        </authorList>
    </citation>
    <scope>NUCLEOTIDE SEQUENCE</scope>
    <source>
        <strain evidence="3">G4R7</strain>
    </source>
</reference>
<dbReference type="Gene3D" id="3.40.50.410">
    <property type="entry name" value="von Willebrand factor, type A domain"/>
    <property type="match status" value="1"/>
</dbReference>
<dbReference type="PROSITE" id="PS50234">
    <property type="entry name" value="VWFA"/>
    <property type="match status" value="1"/>
</dbReference>
<comment type="caution">
    <text evidence="3">The sequence shown here is derived from an EMBL/GenBank/DDBJ whole genome shotgun (WGS) entry which is preliminary data.</text>
</comment>
<dbReference type="Pfam" id="PF13519">
    <property type="entry name" value="VWA_2"/>
    <property type="match status" value="1"/>
</dbReference>
<feature type="domain" description="VWFA" evidence="2">
    <location>
        <begin position="16"/>
        <end position="193"/>
    </location>
</feature>
<dbReference type="Proteomes" id="UP001179361">
    <property type="component" value="Unassembled WGS sequence"/>
</dbReference>
<evidence type="ECO:0000256" key="1">
    <source>
        <dbReference type="SAM" id="MobiDB-lite"/>
    </source>
</evidence>
<name>A0ABS8Q0X5_9BURK</name>
<protein>
    <submittedName>
        <fullName evidence="3">VWA domain-containing protein</fullName>
    </submittedName>
</protein>
<feature type="compositionally biased region" description="Pro residues" evidence="1">
    <location>
        <begin position="208"/>
        <end position="218"/>
    </location>
</feature>
<dbReference type="RefSeq" id="WP_231056067.1">
    <property type="nucleotide sequence ID" value="NZ_JAJNOC010000001.1"/>
</dbReference>
<keyword evidence="4" id="KW-1185">Reference proteome</keyword>
<dbReference type="SMART" id="SM00327">
    <property type="entry name" value="VWA"/>
    <property type="match status" value="1"/>
</dbReference>
<accession>A0ABS8Q0X5</accession>
<evidence type="ECO:0000313" key="4">
    <source>
        <dbReference type="Proteomes" id="UP001179361"/>
    </source>
</evidence>
<organism evidence="3 4">
    <name type="scientific">Massilia phyllostachyos</name>
    <dbReference type="NCBI Taxonomy" id="2898585"/>
    <lineage>
        <taxon>Bacteria</taxon>
        <taxon>Pseudomonadati</taxon>
        <taxon>Pseudomonadota</taxon>
        <taxon>Betaproteobacteria</taxon>
        <taxon>Burkholderiales</taxon>
        <taxon>Oxalobacteraceae</taxon>
        <taxon>Telluria group</taxon>
        <taxon>Massilia</taxon>
    </lineage>
</organism>
<dbReference type="EMBL" id="JAJNOC010000001">
    <property type="protein sequence ID" value="MCD2514717.1"/>
    <property type="molecule type" value="Genomic_DNA"/>
</dbReference>
<evidence type="ECO:0000313" key="3">
    <source>
        <dbReference type="EMBL" id="MCD2514717.1"/>
    </source>
</evidence>
<dbReference type="SUPFAM" id="SSF53300">
    <property type="entry name" value="vWA-like"/>
    <property type="match status" value="1"/>
</dbReference>
<sequence length="227" mass="24544">MFDPSKFTVAKARPIPLYLLLDTSGSMSDQGKIDELNTAVRTMLAEFEKEQQRETRIDVSVISFGHNGVQLELRNVAAADARASYRDLPADGLTPMGGALRMAKAMIEDKDETPSNAYRPTIVLVSDGEPNDEWEEAMEAFIGSGRSSKCDRMAMAIGASAQRAPLELFLQGTENAVFDASHAAGIHAFFKQVTMSISVRSRAANPNALPPAPPPPELPDNGGSLFF</sequence>
<gene>
    <name evidence="3" type="ORF">LQ564_00135</name>
</gene>
<dbReference type="InterPro" id="IPR036465">
    <property type="entry name" value="vWFA_dom_sf"/>
</dbReference>
<dbReference type="InterPro" id="IPR002035">
    <property type="entry name" value="VWF_A"/>
</dbReference>